<gene>
    <name evidence="1" type="ORF">IAB03_08545</name>
</gene>
<evidence type="ECO:0000313" key="2">
    <source>
        <dbReference type="Proteomes" id="UP000824112"/>
    </source>
</evidence>
<dbReference type="AlphaFoldDB" id="A0A9D1SD81"/>
<protein>
    <submittedName>
        <fullName evidence="1">Uncharacterized protein</fullName>
    </submittedName>
</protein>
<organism evidence="1 2">
    <name type="scientific">Candidatus Gallibacteroides avistercoris</name>
    <dbReference type="NCBI Taxonomy" id="2840833"/>
    <lineage>
        <taxon>Bacteria</taxon>
        <taxon>Pseudomonadati</taxon>
        <taxon>Bacteroidota</taxon>
        <taxon>Bacteroidia</taxon>
        <taxon>Bacteroidales</taxon>
        <taxon>Bacteroidaceae</taxon>
        <taxon>Bacteroidaceae incertae sedis</taxon>
        <taxon>Candidatus Gallibacteroides</taxon>
    </lineage>
</organism>
<sequence>MTRLSYYYGLEAAMKAHPEGGKAGDCFVNGETCSIWMWDPVCREWTDTNRPLQSPLAGMIIDAATFCPSVHPGVRCVYLFVSGTGGTFEFPYFRNEDIPLRVVLSGPSQVWLYWNGDNWEVQVIPSVAE</sequence>
<dbReference type="EMBL" id="DVNA01000193">
    <property type="protein sequence ID" value="HIU55835.1"/>
    <property type="molecule type" value="Genomic_DNA"/>
</dbReference>
<proteinExistence type="predicted"/>
<name>A0A9D1SD81_9BACT</name>
<reference evidence="1" key="2">
    <citation type="journal article" date="2021" name="PeerJ">
        <title>Extensive microbial diversity within the chicken gut microbiome revealed by metagenomics and culture.</title>
        <authorList>
            <person name="Gilroy R."/>
            <person name="Ravi A."/>
            <person name="Getino M."/>
            <person name="Pursley I."/>
            <person name="Horton D.L."/>
            <person name="Alikhan N.F."/>
            <person name="Baker D."/>
            <person name="Gharbi K."/>
            <person name="Hall N."/>
            <person name="Watson M."/>
            <person name="Adriaenssens E.M."/>
            <person name="Foster-Nyarko E."/>
            <person name="Jarju S."/>
            <person name="Secka A."/>
            <person name="Antonio M."/>
            <person name="Oren A."/>
            <person name="Chaudhuri R.R."/>
            <person name="La Ragione R."/>
            <person name="Hildebrand F."/>
            <person name="Pallen M.J."/>
        </authorList>
    </citation>
    <scope>NUCLEOTIDE SEQUENCE</scope>
    <source>
        <strain evidence="1">CHK158-818</strain>
    </source>
</reference>
<accession>A0A9D1SD81</accession>
<evidence type="ECO:0000313" key="1">
    <source>
        <dbReference type="EMBL" id="HIU55835.1"/>
    </source>
</evidence>
<reference evidence="1" key="1">
    <citation type="submission" date="2020-10" db="EMBL/GenBank/DDBJ databases">
        <authorList>
            <person name="Gilroy R."/>
        </authorList>
    </citation>
    <scope>NUCLEOTIDE SEQUENCE</scope>
    <source>
        <strain evidence="1">CHK158-818</strain>
    </source>
</reference>
<dbReference type="Proteomes" id="UP000824112">
    <property type="component" value="Unassembled WGS sequence"/>
</dbReference>
<comment type="caution">
    <text evidence="1">The sequence shown here is derived from an EMBL/GenBank/DDBJ whole genome shotgun (WGS) entry which is preliminary data.</text>
</comment>